<comment type="caution">
    <text evidence="2">The sequence shown here is derived from an EMBL/GenBank/DDBJ whole genome shotgun (WGS) entry which is preliminary data.</text>
</comment>
<sequence>MAQVETQASVIHHRHGIGGEASKDQNARKQTSAARTFVAHMDSRNTLDMSLSQMLLHVVDHNLDAKLGVFFFISL</sequence>
<name>A0A922FN19_CARIL</name>
<evidence type="ECO:0000313" key="2">
    <source>
        <dbReference type="EMBL" id="KAG6723363.1"/>
    </source>
</evidence>
<proteinExistence type="predicted"/>
<dbReference type="AlphaFoldDB" id="A0A922FN19"/>
<gene>
    <name evidence="2" type="ORF">I3842_03G204700</name>
</gene>
<protein>
    <submittedName>
        <fullName evidence="2">Uncharacterized protein</fullName>
    </submittedName>
</protein>
<evidence type="ECO:0000256" key="1">
    <source>
        <dbReference type="SAM" id="MobiDB-lite"/>
    </source>
</evidence>
<organism evidence="2 3">
    <name type="scientific">Carya illinoinensis</name>
    <name type="common">Pecan</name>
    <dbReference type="NCBI Taxonomy" id="32201"/>
    <lineage>
        <taxon>Eukaryota</taxon>
        <taxon>Viridiplantae</taxon>
        <taxon>Streptophyta</taxon>
        <taxon>Embryophyta</taxon>
        <taxon>Tracheophyta</taxon>
        <taxon>Spermatophyta</taxon>
        <taxon>Magnoliopsida</taxon>
        <taxon>eudicotyledons</taxon>
        <taxon>Gunneridae</taxon>
        <taxon>Pentapetalae</taxon>
        <taxon>rosids</taxon>
        <taxon>fabids</taxon>
        <taxon>Fagales</taxon>
        <taxon>Juglandaceae</taxon>
        <taxon>Carya</taxon>
    </lineage>
</organism>
<evidence type="ECO:0000313" key="3">
    <source>
        <dbReference type="Proteomes" id="UP000811246"/>
    </source>
</evidence>
<accession>A0A922FN19</accession>
<dbReference type="EMBL" id="CM031827">
    <property type="protein sequence ID" value="KAG6723363.1"/>
    <property type="molecule type" value="Genomic_DNA"/>
</dbReference>
<feature type="region of interest" description="Disordered" evidence="1">
    <location>
        <begin position="1"/>
        <end position="32"/>
    </location>
</feature>
<dbReference type="Proteomes" id="UP000811246">
    <property type="component" value="Chromosome 3"/>
</dbReference>
<reference evidence="2" key="1">
    <citation type="submission" date="2021-01" db="EMBL/GenBank/DDBJ databases">
        <authorList>
            <person name="Lovell J.T."/>
            <person name="Bentley N."/>
            <person name="Bhattarai G."/>
            <person name="Jenkins J.W."/>
            <person name="Sreedasyam A."/>
            <person name="Alarcon Y."/>
            <person name="Bock C."/>
            <person name="Boston L."/>
            <person name="Carlson J."/>
            <person name="Cervantes K."/>
            <person name="Clermont K."/>
            <person name="Krom N."/>
            <person name="Kubenka K."/>
            <person name="Mamidi S."/>
            <person name="Mattison C."/>
            <person name="Monteros M."/>
            <person name="Pisani C."/>
            <person name="Plott C."/>
            <person name="Rajasekar S."/>
            <person name="Rhein H.S."/>
            <person name="Rohla C."/>
            <person name="Song M."/>
            <person name="Hilaire R.S."/>
            <person name="Shu S."/>
            <person name="Wells L."/>
            <person name="Wang X."/>
            <person name="Webber J."/>
            <person name="Heerema R.J."/>
            <person name="Klein P."/>
            <person name="Conner P."/>
            <person name="Grauke L."/>
            <person name="Grimwood J."/>
            <person name="Schmutz J."/>
            <person name="Randall J.J."/>
        </authorList>
    </citation>
    <scope>NUCLEOTIDE SEQUENCE</scope>
    <source>
        <tissue evidence="2">Leaf</tissue>
    </source>
</reference>